<reference evidence="2" key="1">
    <citation type="submission" date="2018-09" db="EMBL/GenBank/DDBJ databases">
        <title>Chryseolinea sp. KIS68-18 isolated from soil.</title>
        <authorList>
            <person name="Weon H.-Y."/>
            <person name="Kwon S.-W."/>
            <person name="Lee S.A."/>
        </authorList>
    </citation>
    <scope>NUCLEOTIDE SEQUENCE [LARGE SCALE GENOMIC DNA]</scope>
    <source>
        <strain evidence="2">KIS68-18</strain>
    </source>
</reference>
<evidence type="ECO:0000313" key="2">
    <source>
        <dbReference type="Proteomes" id="UP000266183"/>
    </source>
</evidence>
<dbReference type="KEGG" id="chk:D4L85_26940"/>
<name>A0A385SUL6_9BACT</name>
<proteinExistence type="predicted"/>
<evidence type="ECO:0000313" key="1">
    <source>
        <dbReference type="EMBL" id="AYB33991.1"/>
    </source>
</evidence>
<dbReference type="EMBL" id="CP032382">
    <property type="protein sequence ID" value="AYB33991.1"/>
    <property type="molecule type" value="Genomic_DNA"/>
</dbReference>
<organism evidence="1 2">
    <name type="scientific">Chryseolinea soli</name>
    <dbReference type="NCBI Taxonomy" id="2321403"/>
    <lineage>
        <taxon>Bacteria</taxon>
        <taxon>Pseudomonadati</taxon>
        <taxon>Bacteroidota</taxon>
        <taxon>Cytophagia</taxon>
        <taxon>Cytophagales</taxon>
        <taxon>Fulvivirgaceae</taxon>
        <taxon>Chryseolinea</taxon>
    </lineage>
</organism>
<keyword evidence="2" id="KW-1185">Reference proteome</keyword>
<dbReference type="OrthoDB" id="5570459at2"/>
<dbReference type="RefSeq" id="WP_119757217.1">
    <property type="nucleotide sequence ID" value="NZ_CP032382.1"/>
</dbReference>
<accession>A0A385SUL6</accession>
<dbReference type="Pfam" id="PF19265">
    <property type="entry name" value="DUF5908"/>
    <property type="match status" value="1"/>
</dbReference>
<dbReference type="Proteomes" id="UP000266183">
    <property type="component" value="Chromosome"/>
</dbReference>
<dbReference type="InterPro" id="IPR045459">
    <property type="entry name" value="DUF5908"/>
</dbReference>
<dbReference type="AlphaFoldDB" id="A0A385SUL6"/>
<gene>
    <name evidence="1" type="ORF">D4L85_26940</name>
</gene>
<sequence length="61" mass="6935">MPVVIRDLVVLAHIIESTEKKDGAQREASTQGATLNEEMRFQIVNAAVQQVMELLERQKDR</sequence>
<protein>
    <submittedName>
        <fullName evidence="1">Uncharacterized protein</fullName>
    </submittedName>
</protein>